<sequence>MCVCVSVREKKREKGRSSEDNAVADKNSITQVLLSCVCVCAFVCVCTCMCVFSILDAVPSCYDEMGKVKQCNSRVRHRLPLSSCGQATVTYRREPTITARSSIDLGPAAQAHPRTMVKTLPKRSSSRHLVLATLLLAHLITFGFINNCRGVNAATATALGPVAPVDHYSSATAASPTSTILLLFTTYYDLRVLNVSVQPDTNALTYTMDVLLQDLNEASAMDFYHARGLVCWTENTLEVIQCGRTNGTLSVTSKTTVITDGLDKPEGLAIDWYTDKLYWTDGESNRIEVAQLEPMGGGGGVGGAGATGGGGGIGGSGKQPNARLQKVLIWSDLDQPRAIALVPARRYMIWTDWGESPKIERASMDGDPQSRTVLVNDRIFWPNGLAVDLEQELIYWVDGNQRFLDVMDLDGGNRRTLVRNLDYPYSLTFTANFLFWTDWKDGTLHYYDIQRDRHKELLRKTEVPITVHAWDGRLQPEAATDASNPCRRNNGNCSHLCLLSTVAPAGYSCACPTGIKLLTATQCADGPQDMLFVVQRSQINRISLDSPDYSIVPLPAGKLRYAIAIDYDPVENYVYWSDKEESAIKRARADGTGGPAEEIVTAEIQAPDGLAIDWLARNLYWTDTGTDRIQVCRLDGSFRRVLIYDNLVEPRAIALAPTLGWMFWSDWGAKEPKIERASLDGTERVLIVSQNLIWPNGIALDVGARKIYWCDAKADTIEVANMDGSGRNTILSDNLPHVFGLSLLGDYLYWTDWQRRSIDRAHKLTGAERATIGENIAELMGLKVTRLHEVQGTNPCAVANGGCSQLCLNRPRDYVCRCQLDYELGRDNRTCLVPAAFLLFSNHGSIGRLSIDSHNHADYAPFRNVVDAHYLDVDVADRRIYWVSQKQKYISRAYINGSDVQRIVETGLMQPEGIAVDWLAHNVYWTDADARRIEVARLDGSSRRILIWKGIEEPKNLILEPRKGLMYWTEWPSDSIRRAAMDGGDLLTIISGANHAIGLTLDPDTRRLYWARQSSPTGIESADWDGKRRTRLVMADAADSNRFVPVALTIYQDWVYWADWTTDEIGRANKTTGDNRTIVHTNLKYTYALLAFHAGRQSGSNQCRTNNGGCTHLCLAQGQRKMTCACPTHYTLNANRVSCSPPRNYIIFSQRNSFGRFVPNTADSPDIPLPVTGKNIRAVEYDVLTRHIYWIDGRGPIIRRAFDNGTNAKVSINPTSSPFDMAIDPIGRLLFWSCSHTNTINITTLDGNIASIGNVDIGRTEKPRSLALHPMKRLLFWTDVGSAQSITRAKLDGSQRVELITKLEGIQALALDPQLNRLFYAHGKRIDTMDINGQDVRTLVAEHISMVSSIAALDGFIYWLDERPVMERISVQGDNRRVEIHKNPHMTDIVAVWTPDDRALRNHTCNTARAECSHICIGSPDDAPADHVCACPQGLMLLKDRRSCGEQPICGPDHFTCAAPSELADRDGNKECIPSSWRCDGQKDCPDRSDEMDCPTCRGDQFKCQSGECIDKHLVCDGTTQCLDGYDEAVCCKNPEDFQCPTSKVCISFHNVCDGDEHCAKGEDEAPEICSEYGNRRMAPSSSKITLLIVVVTAVAVVFLVVYLLQTFRTRFGTGGSGLEPKECDQAAAPLSPGGLNKNIRVSKLASVADAVRMSTLNSRTSGGSYDRNHITGASSSTTNGSSLIGYPLNPPPSPATTAGSTGRYCNSSYHPYKHYKIINQPPPPTPCSTDACDESDSNYTSKSNRSQRGGGGGGHGSGTTGGGTSSSVGSGSGGGRHGHDRRGSLQGGKYKERCYDPEPYPPPPTPRSHYHSDIGGMLPESCPPSPSSRSSTYFSPLPPPPSPVPSPSRGFS</sequence>
<feature type="compositionally biased region" description="Gly residues" evidence="12">
    <location>
        <begin position="298"/>
        <end position="317"/>
    </location>
</feature>
<evidence type="ECO:0000256" key="8">
    <source>
        <dbReference type="ARBA" id="ARBA00023170"/>
    </source>
</evidence>
<evidence type="ECO:0000313" key="16">
    <source>
        <dbReference type="Proteomes" id="UP000076407"/>
    </source>
</evidence>
<evidence type="ECO:0000256" key="13">
    <source>
        <dbReference type="SAM" id="Phobius"/>
    </source>
</evidence>
<dbReference type="Gene3D" id="2.10.25.10">
    <property type="entry name" value="Laminin"/>
    <property type="match status" value="1"/>
</dbReference>
<evidence type="ECO:0000256" key="10">
    <source>
        <dbReference type="PROSITE-ProRule" id="PRU00124"/>
    </source>
</evidence>
<feature type="repeat" description="LDL-receptor class B" evidence="11">
    <location>
        <begin position="878"/>
        <end position="920"/>
    </location>
</feature>
<proteinExistence type="predicted"/>
<dbReference type="EnsemblMetazoa" id="AQUA005508-RA">
    <property type="protein sequence ID" value="AQUA005508-PA"/>
    <property type="gene ID" value="AQUA005508"/>
</dbReference>
<evidence type="ECO:0000256" key="1">
    <source>
        <dbReference type="ARBA" id="ARBA00004167"/>
    </source>
</evidence>
<feature type="repeat" description="LDL-receptor class B" evidence="11">
    <location>
        <begin position="921"/>
        <end position="963"/>
    </location>
</feature>
<keyword evidence="8" id="KW-0675">Receptor</keyword>
<evidence type="ECO:0000256" key="5">
    <source>
        <dbReference type="ARBA" id="ARBA00022737"/>
    </source>
</evidence>
<dbReference type="FunFam" id="2.120.10.30:FF:000001">
    <property type="entry name" value="Low-density lipoprotein receptor-related protein 6"/>
    <property type="match status" value="1"/>
</dbReference>
<evidence type="ECO:0000256" key="4">
    <source>
        <dbReference type="ARBA" id="ARBA00022729"/>
    </source>
</evidence>
<dbReference type="SUPFAM" id="SSF63825">
    <property type="entry name" value="YWTD domain"/>
    <property type="match status" value="4"/>
</dbReference>
<evidence type="ECO:0000256" key="11">
    <source>
        <dbReference type="PROSITE-ProRule" id="PRU00461"/>
    </source>
</evidence>
<evidence type="ECO:0000313" key="15">
    <source>
        <dbReference type="EnsemblMetazoa" id="AQUA005508-PA"/>
    </source>
</evidence>
<reference evidence="15" key="1">
    <citation type="submission" date="2020-05" db="UniProtKB">
        <authorList>
            <consortium name="EnsemblMetazoa"/>
        </authorList>
    </citation>
    <scope>IDENTIFICATION</scope>
    <source>
        <strain evidence="15">SANGQUA</strain>
    </source>
</reference>
<dbReference type="InterPro" id="IPR011042">
    <property type="entry name" value="6-blade_b-propeller_TolB-like"/>
</dbReference>
<feature type="compositionally biased region" description="Low complexity" evidence="12">
    <location>
        <begin position="1672"/>
        <end position="1686"/>
    </location>
</feature>
<dbReference type="InterPro" id="IPR000742">
    <property type="entry name" value="EGF"/>
</dbReference>
<keyword evidence="6 13" id="KW-0472">Membrane</keyword>
<dbReference type="FunFam" id="2.120.10.30:FF:000101">
    <property type="entry name" value="Low-density lipoprotein receptor-related protein"/>
    <property type="match status" value="1"/>
</dbReference>
<dbReference type="GO" id="GO:0006897">
    <property type="term" value="P:endocytosis"/>
    <property type="evidence" value="ECO:0007669"/>
    <property type="project" value="UniProtKB-KW"/>
</dbReference>
<dbReference type="SUPFAM" id="SSF57424">
    <property type="entry name" value="LDL receptor-like module"/>
    <property type="match status" value="3"/>
</dbReference>
<feature type="region of interest" description="Disordered" evidence="12">
    <location>
        <begin position="1658"/>
        <end position="1701"/>
    </location>
</feature>
<feature type="disulfide bond" evidence="10">
    <location>
        <begin position="1497"/>
        <end position="1509"/>
    </location>
</feature>
<feature type="repeat" description="LDL-receptor class B" evidence="11">
    <location>
        <begin position="1273"/>
        <end position="1315"/>
    </location>
</feature>
<feature type="region of interest" description="Disordered" evidence="12">
    <location>
        <begin position="298"/>
        <end position="318"/>
    </location>
</feature>
<dbReference type="Pfam" id="PF14670">
    <property type="entry name" value="FXa_inhibition"/>
    <property type="match status" value="2"/>
</dbReference>
<feature type="repeat" description="LDL-receptor class B" evidence="11">
    <location>
        <begin position="572"/>
        <end position="616"/>
    </location>
</feature>
<dbReference type="PANTHER" id="PTHR46513">
    <property type="entry name" value="VITELLOGENIN RECEPTOR-LIKE PROTEIN-RELATED-RELATED"/>
    <property type="match status" value="1"/>
</dbReference>
<dbReference type="SMART" id="SM00192">
    <property type="entry name" value="LDLa"/>
    <property type="match status" value="3"/>
</dbReference>
<keyword evidence="5" id="KW-0677">Repeat</keyword>
<dbReference type="PROSITE" id="PS51120">
    <property type="entry name" value="LDLRB"/>
    <property type="match status" value="11"/>
</dbReference>
<dbReference type="GO" id="GO:0016020">
    <property type="term" value="C:membrane"/>
    <property type="evidence" value="ECO:0007669"/>
    <property type="project" value="UniProtKB-SubCell"/>
</dbReference>
<dbReference type="Pfam" id="PF00057">
    <property type="entry name" value="Ldl_recept_a"/>
    <property type="match status" value="2"/>
</dbReference>
<evidence type="ECO:0000256" key="6">
    <source>
        <dbReference type="ARBA" id="ARBA00023136"/>
    </source>
</evidence>
<dbReference type="PROSITE" id="PS50068">
    <property type="entry name" value="LDLRA_2"/>
    <property type="match status" value="3"/>
</dbReference>
<dbReference type="Proteomes" id="UP000076407">
    <property type="component" value="Unassembled WGS sequence"/>
</dbReference>
<evidence type="ECO:0000256" key="2">
    <source>
        <dbReference type="ARBA" id="ARBA00022536"/>
    </source>
</evidence>
<dbReference type="InterPro" id="IPR002172">
    <property type="entry name" value="LDrepeatLR_classA_rpt"/>
</dbReference>
<evidence type="ECO:0000256" key="9">
    <source>
        <dbReference type="ARBA" id="ARBA00023180"/>
    </source>
</evidence>
<feature type="repeat" description="LDL-receptor class B" evidence="11">
    <location>
        <begin position="346"/>
        <end position="391"/>
    </location>
</feature>
<feature type="disulfide bond" evidence="10">
    <location>
        <begin position="1479"/>
        <end position="1494"/>
    </location>
</feature>
<dbReference type="FunFam" id="2.120.10.30:FF:000241">
    <property type="entry name" value="Low-density lipoprotein receptor-related protein 6"/>
    <property type="match status" value="1"/>
</dbReference>
<feature type="transmembrane region" description="Helical" evidence="13">
    <location>
        <begin position="32"/>
        <end position="55"/>
    </location>
</feature>
<dbReference type="PROSITE" id="PS01209">
    <property type="entry name" value="LDLRA_1"/>
    <property type="match status" value="1"/>
</dbReference>
<keyword evidence="3" id="KW-0254">Endocytosis</keyword>
<dbReference type="Gene3D" id="2.120.10.30">
    <property type="entry name" value="TolB, C-terminal domain"/>
    <property type="match status" value="4"/>
</dbReference>
<feature type="repeat" description="LDL-receptor class B" evidence="11">
    <location>
        <begin position="228"/>
        <end position="274"/>
    </location>
</feature>
<organism evidence="15 16">
    <name type="scientific">Anopheles quadriannulatus</name>
    <name type="common">Mosquito</name>
    <dbReference type="NCBI Taxonomy" id="34691"/>
    <lineage>
        <taxon>Eukaryota</taxon>
        <taxon>Metazoa</taxon>
        <taxon>Ecdysozoa</taxon>
        <taxon>Arthropoda</taxon>
        <taxon>Hexapoda</taxon>
        <taxon>Insecta</taxon>
        <taxon>Pterygota</taxon>
        <taxon>Neoptera</taxon>
        <taxon>Endopterygota</taxon>
        <taxon>Diptera</taxon>
        <taxon>Nematocera</taxon>
        <taxon>Culicoidea</taxon>
        <taxon>Culicidae</taxon>
        <taxon>Anophelinae</taxon>
        <taxon>Anopheles</taxon>
    </lineage>
</organism>
<evidence type="ECO:0000256" key="7">
    <source>
        <dbReference type="ARBA" id="ARBA00023157"/>
    </source>
</evidence>
<keyword evidence="7 10" id="KW-1015">Disulfide bond</keyword>
<dbReference type="PRINTS" id="PR00261">
    <property type="entry name" value="LDLRECEPTOR"/>
</dbReference>
<feature type="repeat" description="LDL-receptor class B" evidence="11">
    <location>
        <begin position="392"/>
        <end position="433"/>
    </location>
</feature>
<keyword evidence="13" id="KW-1133">Transmembrane helix</keyword>
<feature type="repeat" description="LDL-receptor class B" evidence="11">
    <location>
        <begin position="660"/>
        <end position="704"/>
    </location>
</feature>
<evidence type="ECO:0000256" key="3">
    <source>
        <dbReference type="ARBA" id="ARBA00022583"/>
    </source>
</evidence>
<dbReference type="Gene3D" id="4.10.400.10">
    <property type="entry name" value="Low-density Lipoprotein Receptor"/>
    <property type="match status" value="3"/>
</dbReference>
<dbReference type="InterPro" id="IPR036055">
    <property type="entry name" value="LDL_receptor-like_sf"/>
</dbReference>
<dbReference type="Pfam" id="PF00058">
    <property type="entry name" value="Ldl_recept_b"/>
    <property type="match status" value="8"/>
</dbReference>
<feature type="compositionally biased region" description="Pro residues" evidence="12">
    <location>
        <begin position="1837"/>
        <end position="1847"/>
    </location>
</feature>
<dbReference type="STRING" id="34691.A0A182X6S2"/>
<feature type="compositionally biased region" description="Gly residues" evidence="12">
    <location>
        <begin position="1749"/>
        <end position="1776"/>
    </location>
</feature>
<dbReference type="FunFam" id="4.10.400.10:FF:000169">
    <property type="entry name" value="Low-density lipoprotein receptor-related protein"/>
    <property type="match status" value="1"/>
</dbReference>
<keyword evidence="4" id="KW-0732">Signal</keyword>
<feature type="domain" description="EGF-like" evidence="14">
    <location>
        <begin position="795"/>
        <end position="832"/>
    </location>
</feature>
<dbReference type="VEuPathDB" id="VectorBase:AQUA005508"/>
<feature type="disulfide bond" evidence="10">
    <location>
        <begin position="1516"/>
        <end position="1531"/>
    </location>
</feature>
<feature type="repeat" description="LDL-receptor class B" evidence="11">
    <location>
        <begin position="705"/>
        <end position="747"/>
    </location>
</feature>
<feature type="domain" description="EGF-like" evidence="14">
    <location>
        <begin position="1404"/>
        <end position="1445"/>
    </location>
</feature>
<keyword evidence="2" id="KW-0245">EGF-like domain</keyword>
<accession>A0A182X6S2</accession>
<dbReference type="InterPro" id="IPR023415">
    <property type="entry name" value="LDLR_class-A_CS"/>
</dbReference>
<feature type="compositionally biased region" description="Polar residues" evidence="12">
    <location>
        <begin position="1738"/>
        <end position="1748"/>
    </location>
</feature>
<protein>
    <recommendedName>
        <fullName evidence="14">EGF-like domain-containing protein</fullName>
    </recommendedName>
</protein>
<evidence type="ECO:0000259" key="14">
    <source>
        <dbReference type="SMART" id="SM00181"/>
    </source>
</evidence>
<dbReference type="PANTHER" id="PTHR46513:SF41">
    <property type="entry name" value="LOW-DENSITY LIPOPROTEIN RECEPTOR-RELATED PROTEIN"/>
    <property type="match status" value="1"/>
</dbReference>
<keyword evidence="16" id="KW-1185">Reference proteome</keyword>
<name>A0A182X6S2_ANOQN</name>
<evidence type="ECO:0000256" key="12">
    <source>
        <dbReference type="SAM" id="MobiDB-lite"/>
    </source>
</evidence>
<comment type="subcellular location">
    <subcellularLocation>
        <location evidence="1">Membrane</location>
        <topology evidence="1">Single-pass membrane protein</topology>
    </subcellularLocation>
</comment>
<dbReference type="CDD" id="cd00112">
    <property type="entry name" value="LDLa"/>
    <property type="match status" value="3"/>
</dbReference>
<keyword evidence="13" id="KW-0812">Transmembrane</keyword>
<dbReference type="InterPro" id="IPR050778">
    <property type="entry name" value="Cueball_EGF_LRP_Nidogen"/>
</dbReference>
<comment type="caution">
    <text evidence="10">Lacks conserved residue(s) required for the propagation of feature annotation.</text>
</comment>
<dbReference type="SUPFAM" id="SSF57196">
    <property type="entry name" value="EGF/Laminin"/>
    <property type="match status" value="2"/>
</dbReference>
<feature type="region of interest" description="Disordered" evidence="12">
    <location>
        <begin position="1717"/>
        <end position="1853"/>
    </location>
</feature>
<dbReference type="FunFam" id="2.120.10.30:FF:000070">
    <property type="entry name" value="Low-density lipoprotein receptor-related protein"/>
    <property type="match status" value="1"/>
</dbReference>
<keyword evidence="9" id="KW-0325">Glycoprotein</keyword>
<feature type="domain" description="EGF-like" evidence="14">
    <location>
        <begin position="1102"/>
        <end position="1140"/>
    </location>
</feature>
<feature type="domain" description="EGF-like" evidence="14">
    <location>
        <begin position="485"/>
        <end position="524"/>
    </location>
</feature>
<dbReference type="SMART" id="SM00135">
    <property type="entry name" value="LY"/>
    <property type="match status" value="20"/>
</dbReference>
<dbReference type="InterPro" id="IPR000033">
    <property type="entry name" value="LDLR_classB_rpt"/>
</dbReference>
<feature type="repeat" description="LDL-receptor class B" evidence="11">
    <location>
        <begin position="964"/>
        <end position="1005"/>
    </location>
</feature>
<feature type="transmembrane region" description="Helical" evidence="13">
    <location>
        <begin position="1585"/>
        <end position="1605"/>
    </location>
</feature>
<feature type="repeat" description="LDL-receptor class B" evidence="11">
    <location>
        <begin position="617"/>
        <end position="659"/>
    </location>
</feature>
<dbReference type="SMART" id="SM00181">
    <property type="entry name" value="EGF"/>
    <property type="match status" value="4"/>
</dbReference>
<feature type="disulfide bond" evidence="10">
    <location>
        <begin position="1504"/>
        <end position="1522"/>
    </location>
</feature>